<evidence type="ECO:0000313" key="2">
    <source>
        <dbReference type="Proteomes" id="UP001165960"/>
    </source>
</evidence>
<name>A0ACC2UL63_9FUNG</name>
<dbReference type="EMBL" id="QTSX02000188">
    <property type="protein sequence ID" value="KAJ9087849.1"/>
    <property type="molecule type" value="Genomic_DNA"/>
</dbReference>
<evidence type="ECO:0000313" key="1">
    <source>
        <dbReference type="EMBL" id="KAJ9087849.1"/>
    </source>
</evidence>
<gene>
    <name evidence="1" type="ORF">DSO57_1029016</name>
</gene>
<sequence>MKGSYFLFLFLVPFLSVVLYLENLNPTTDWHNFSLDDSHQKKSLDNGWLKYPSGHWGIKFHYDRSTTLPPSAEPSSVRPNVSFYLLTYLGFARKLPVQNARSFPKVPILDTTGFLSEMHKSPNETCYKLPQSSESDTEPECPLNA</sequence>
<keyword evidence="2" id="KW-1185">Reference proteome</keyword>
<dbReference type="Proteomes" id="UP001165960">
    <property type="component" value="Unassembled WGS sequence"/>
</dbReference>
<accession>A0ACC2UL63</accession>
<comment type="caution">
    <text evidence="1">The sequence shown here is derived from an EMBL/GenBank/DDBJ whole genome shotgun (WGS) entry which is preliminary data.</text>
</comment>
<protein>
    <submittedName>
        <fullName evidence="1">Uncharacterized protein</fullName>
    </submittedName>
</protein>
<reference evidence="1" key="1">
    <citation type="submission" date="2022-04" db="EMBL/GenBank/DDBJ databases">
        <title>Genome of the entomopathogenic fungus Entomophthora muscae.</title>
        <authorList>
            <person name="Elya C."/>
            <person name="Lovett B.R."/>
            <person name="Lee E."/>
            <person name="Macias A.M."/>
            <person name="Hajek A.E."/>
            <person name="De Bivort B.L."/>
            <person name="Kasson M.T."/>
            <person name="De Fine Licht H.H."/>
            <person name="Stajich J.E."/>
        </authorList>
    </citation>
    <scope>NUCLEOTIDE SEQUENCE</scope>
    <source>
        <strain evidence="1">Berkeley</strain>
    </source>
</reference>
<organism evidence="1 2">
    <name type="scientific">Entomophthora muscae</name>
    <dbReference type="NCBI Taxonomy" id="34485"/>
    <lineage>
        <taxon>Eukaryota</taxon>
        <taxon>Fungi</taxon>
        <taxon>Fungi incertae sedis</taxon>
        <taxon>Zoopagomycota</taxon>
        <taxon>Entomophthoromycotina</taxon>
        <taxon>Entomophthoromycetes</taxon>
        <taxon>Entomophthorales</taxon>
        <taxon>Entomophthoraceae</taxon>
        <taxon>Entomophthora</taxon>
    </lineage>
</organism>
<proteinExistence type="predicted"/>